<keyword evidence="5" id="KW-1185">Reference proteome</keyword>
<evidence type="ECO:0000256" key="2">
    <source>
        <dbReference type="SAM" id="Phobius"/>
    </source>
</evidence>
<feature type="region of interest" description="Disordered" evidence="1">
    <location>
        <begin position="888"/>
        <end position="912"/>
    </location>
</feature>
<feature type="region of interest" description="Disordered" evidence="1">
    <location>
        <begin position="789"/>
        <end position="838"/>
    </location>
</feature>
<feature type="compositionally biased region" description="Basic and acidic residues" evidence="1">
    <location>
        <begin position="245"/>
        <end position="255"/>
    </location>
</feature>
<name>A0A1E7EPP5_9STRA</name>
<feature type="compositionally biased region" description="Gly residues" evidence="1">
    <location>
        <begin position="797"/>
        <end position="819"/>
    </location>
</feature>
<feature type="compositionally biased region" description="Basic residues" evidence="1">
    <location>
        <begin position="589"/>
        <end position="602"/>
    </location>
</feature>
<accession>A0A1E7EPP5</accession>
<feature type="transmembrane region" description="Helical" evidence="2">
    <location>
        <begin position="44"/>
        <end position="65"/>
    </location>
</feature>
<sequence>MTEKNCSFPATRRQQQQRMSSVAITKAEREVAGRRVALPSTSTAAFRFLLLLLGLLSSSVVIAAVPPRAVDAVDSAAQDSESPECGLWLGPSPIKEAEEHGWGHSMFTGKFIKKGQIVLGSGIYDLPSTVDENGNGEEENHDYQETPSKPRATRGHKEKSNENEVDSLLLHQNSNSLLFQQLWNGDYYNEQVLESYDSMRIFIPGLANIAPCTSDNFNLEQMSSVQNINYRDWRSTGTSSSSSDVNKDDHQESQNKKHKNHQHDKDGQEQTTSHQSGSFSYWSNRMFVASRDIQVGEELVVECSDNSDEFDPKDYPPVRFQPKEIGGYSICLDDKIEERIADHTTNVCSNSILNEKYNEVGGRPKKDKTATTETNGNGGQRGLFAKRTLYKDEILTSSPTIPIHKNEMNMFHTKHGGSKKNHTTTTTITGAGTDNLGDDSNITKREQLLLNYCYGHKDSSLLWLPTAPLLHSANHASSNDPTSKLQPNARIQWHHDIYDLSKDAQKITRRQRFHHLELLQMNSHTVLKQNGMGLMMDLIALRTIYEDEEILIDYGTQWNDKWIKHEKEWQIALDDIKDDHKLNKNKRKAERVHEHDHRHKQKEVHNSMTSPKSYITANEYNKQHSTEVIRTISEQHHKSYPTNIETACYFETDWLDDKINEDAASETVTYESWYKQDDHFDVTKGGGCLLPCIIMERHDTATHNFGGSSYKERYTAKLIDTHIDNTSIDYECHIYNRFEYIYEDMPREGLIFVNKPHSTDVWLPKAFREPIGLPDDMVPNIWKDLLSKSQQKQAASTGGGAGASSSTGGGGGGTRMRGGGGRKKRDETAGGVASMAAGAAKDGMAVPLKKMNDYVHKDLLTKPIHPAEEYNYQLTLNRWTEVETRRERLSEMEEKKSGLHPDPSELLGLQEL</sequence>
<feature type="compositionally biased region" description="Low complexity" evidence="1">
    <location>
        <begin position="829"/>
        <end position="838"/>
    </location>
</feature>
<evidence type="ECO:0000259" key="3">
    <source>
        <dbReference type="PROSITE" id="PS50280"/>
    </source>
</evidence>
<dbReference type="PROSITE" id="PS50280">
    <property type="entry name" value="SET"/>
    <property type="match status" value="1"/>
</dbReference>
<keyword evidence="2" id="KW-0812">Transmembrane</keyword>
<feature type="region of interest" description="Disordered" evidence="1">
    <location>
        <begin position="129"/>
        <end position="163"/>
    </location>
</feature>
<evidence type="ECO:0000313" key="5">
    <source>
        <dbReference type="Proteomes" id="UP000095751"/>
    </source>
</evidence>
<feature type="compositionally biased region" description="Basic and acidic residues" evidence="1">
    <location>
        <begin position="359"/>
        <end position="370"/>
    </location>
</feature>
<dbReference type="KEGG" id="fcy:FRACYDRAFT_250793"/>
<feature type="domain" description="SET" evidence="3">
    <location>
        <begin position="365"/>
        <end position="555"/>
    </location>
</feature>
<dbReference type="Gene3D" id="2.170.270.10">
    <property type="entry name" value="SET domain"/>
    <property type="match status" value="1"/>
</dbReference>
<dbReference type="AlphaFoldDB" id="A0A1E7EPP5"/>
<dbReference type="OrthoDB" id="44910at2759"/>
<feature type="compositionally biased region" description="Polar residues" evidence="1">
    <location>
        <begin position="12"/>
        <end position="22"/>
    </location>
</feature>
<dbReference type="InParanoid" id="A0A1E7EPP5"/>
<feature type="region of interest" description="Disordered" evidence="1">
    <location>
        <begin position="1"/>
        <end position="22"/>
    </location>
</feature>
<protein>
    <recommendedName>
        <fullName evidence="3">SET domain-containing protein</fullName>
    </recommendedName>
</protein>
<feature type="compositionally biased region" description="Basic and acidic residues" evidence="1">
    <location>
        <begin position="888"/>
        <end position="903"/>
    </location>
</feature>
<dbReference type="InterPro" id="IPR046341">
    <property type="entry name" value="SET_dom_sf"/>
</dbReference>
<dbReference type="SUPFAM" id="SSF82199">
    <property type="entry name" value="SET domain"/>
    <property type="match status" value="1"/>
</dbReference>
<evidence type="ECO:0000313" key="4">
    <source>
        <dbReference type="EMBL" id="OEU07767.1"/>
    </source>
</evidence>
<proteinExistence type="predicted"/>
<dbReference type="Proteomes" id="UP000095751">
    <property type="component" value="Unassembled WGS sequence"/>
</dbReference>
<feature type="region of interest" description="Disordered" evidence="1">
    <location>
        <begin position="233"/>
        <end position="276"/>
    </location>
</feature>
<dbReference type="EMBL" id="KV784384">
    <property type="protein sequence ID" value="OEU07767.1"/>
    <property type="molecule type" value="Genomic_DNA"/>
</dbReference>
<feature type="region of interest" description="Disordered" evidence="1">
    <location>
        <begin position="359"/>
        <end position="381"/>
    </location>
</feature>
<keyword evidence="2" id="KW-0472">Membrane</keyword>
<gene>
    <name evidence="4" type="ORF">FRACYDRAFT_250793</name>
</gene>
<keyword evidence="2" id="KW-1133">Transmembrane helix</keyword>
<reference evidence="4 5" key="1">
    <citation type="submission" date="2016-09" db="EMBL/GenBank/DDBJ databases">
        <title>Extensive genetic diversity and differential bi-allelic expression allows diatom success in the polar Southern Ocean.</title>
        <authorList>
            <consortium name="DOE Joint Genome Institute"/>
            <person name="Mock T."/>
            <person name="Otillar R.P."/>
            <person name="Strauss J."/>
            <person name="Dupont C."/>
            <person name="Frickenhaus S."/>
            <person name="Maumus F."/>
            <person name="Mcmullan M."/>
            <person name="Sanges R."/>
            <person name="Schmutz J."/>
            <person name="Toseland A."/>
            <person name="Valas R."/>
            <person name="Veluchamy A."/>
            <person name="Ward B.J."/>
            <person name="Allen A."/>
            <person name="Barry K."/>
            <person name="Falciatore A."/>
            <person name="Ferrante M."/>
            <person name="Fortunato A.E."/>
            <person name="Gloeckner G."/>
            <person name="Gruber A."/>
            <person name="Hipkin R."/>
            <person name="Janech M."/>
            <person name="Kroth P."/>
            <person name="Leese F."/>
            <person name="Lindquist E."/>
            <person name="Lyon B.R."/>
            <person name="Martin J."/>
            <person name="Mayer C."/>
            <person name="Parker M."/>
            <person name="Quesneville H."/>
            <person name="Raymond J."/>
            <person name="Uhlig C."/>
            <person name="Valentin K.U."/>
            <person name="Worden A.Z."/>
            <person name="Armbrust E.V."/>
            <person name="Bowler C."/>
            <person name="Green B."/>
            <person name="Moulton V."/>
            <person name="Van Oosterhout C."/>
            <person name="Grigoriev I."/>
        </authorList>
    </citation>
    <scope>NUCLEOTIDE SEQUENCE [LARGE SCALE GENOMIC DNA]</scope>
    <source>
        <strain evidence="4 5">CCMP1102</strain>
    </source>
</reference>
<evidence type="ECO:0000256" key="1">
    <source>
        <dbReference type="SAM" id="MobiDB-lite"/>
    </source>
</evidence>
<dbReference type="InterPro" id="IPR001214">
    <property type="entry name" value="SET_dom"/>
</dbReference>
<feature type="region of interest" description="Disordered" evidence="1">
    <location>
        <begin position="589"/>
        <end position="608"/>
    </location>
</feature>
<organism evidence="4 5">
    <name type="scientific">Fragilariopsis cylindrus CCMP1102</name>
    <dbReference type="NCBI Taxonomy" id="635003"/>
    <lineage>
        <taxon>Eukaryota</taxon>
        <taxon>Sar</taxon>
        <taxon>Stramenopiles</taxon>
        <taxon>Ochrophyta</taxon>
        <taxon>Bacillariophyta</taxon>
        <taxon>Bacillariophyceae</taxon>
        <taxon>Bacillariophycidae</taxon>
        <taxon>Bacillariales</taxon>
        <taxon>Bacillariaceae</taxon>
        <taxon>Fragilariopsis</taxon>
    </lineage>
</organism>